<dbReference type="GO" id="GO:0009403">
    <property type="term" value="P:toxin biosynthetic process"/>
    <property type="evidence" value="ECO:0007669"/>
    <property type="project" value="UniProtKB-ARBA"/>
</dbReference>
<dbReference type="InterPro" id="IPR002401">
    <property type="entry name" value="Cyt_P450_E_grp-I"/>
</dbReference>
<dbReference type="Gene3D" id="1.10.630.10">
    <property type="entry name" value="Cytochrome P450"/>
    <property type="match status" value="1"/>
</dbReference>
<dbReference type="InterPro" id="IPR017972">
    <property type="entry name" value="Cyt_P450_CS"/>
</dbReference>
<gene>
    <name evidence="14" type="ORF">B5807_03183</name>
</gene>
<keyword evidence="5" id="KW-0812">Transmembrane</keyword>
<feature type="binding site" description="axial binding residue" evidence="12">
    <location>
        <position position="461"/>
    </location>
    <ligand>
        <name>heme</name>
        <dbReference type="ChEBI" id="CHEBI:30413"/>
    </ligand>
    <ligandPart>
        <name>Fe</name>
        <dbReference type="ChEBI" id="CHEBI:18248"/>
    </ligandPart>
</feature>
<keyword evidence="15" id="KW-1185">Reference proteome</keyword>
<evidence type="ECO:0000256" key="7">
    <source>
        <dbReference type="ARBA" id="ARBA00022989"/>
    </source>
</evidence>
<evidence type="ECO:0000256" key="3">
    <source>
        <dbReference type="ARBA" id="ARBA00010617"/>
    </source>
</evidence>
<reference evidence="14 15" key="1">
    <citation type="journal article" date="2017" name="Genome Announc.">
        <title>Genome sequence of the saprophytic ascomycete Epicoccum nigrum ICMP 19927 strain isolated from New Zealand.</title>
        <authorList>
            <person name="Fokin M."/>
            <person name="Fleetwood D."/>
            <person name="Weir B.S."/>
            <person name="Villas-Boas S.G."/>
        </authorList>
    </citation>
    <scope>NUCLEOTIDE SEQUENCE [LARGE SCALE GENOMIC DNA]</scope>
    <source>
        <strain evidence="14 15">ICMP 19927</strain>
    </source>
</reference>
<dbReference type="PRINTS" id="PR00463">
    <property type="entry name" value="EP450I"/>
</dbReference>
<dbReference type="FunFam" id="1.10.630.10:FF:000047">
    <property type="entry name" value="Cytochrome P450 monooxygenase"/>
    <property type="match status" value="1"/>
</dbReference>
<keyword evidence="11" id="KW-0472">Membrane</keyword>
<proteinExistence type="inferred from homology"/>
<evidence type="ECO:0000256" key="1">
    <source>
        <dbReference type="ARBA" id="ARBA00001971"/>
    </source>
</evidence>
<comment type="cofactor">
    <cofactor evidence="1 12">
        <name>heme</name>
        <dbReference type="ChEBI" id="CHEBI:30413"/>
    </cofactor>
</comment>
<keyword evidence="8 13" id="KW-0560">Oxidoreductase</keyword>
<evidence type="ECO:0000313" key="14">
    <source>
        <dbReference type="EMBL" id="OSS51322.1"/>
    </source>
</evidence>
<evidence type="ECO:0000256" key="2">
    <source>
        <dbReference type="ARBA" id="ARBA00004167"/>
    </source>
</evidence>
<evidence type="ECO:0000256" key="8">
    <source>
        <dbReference type="ARBA" id="ARBA00023002"/>
    </source>
</evidence>
<keyword evidence="4 12" id="KW-0349">Heme</keyword>
<dbReference type="STRING" id="105696.A0A1Y2M5Q2"/>
<dbReference type="PANTHER" id="PTHR24305:SF210">
    <property type="entry name" value="CYTOCHROME P450 MONOOXYGENASE ASQL-RELATED"/>
    <property type="match status" value="1"/>
</dbReference>
<dbReference type="OMA" id="HEIHRRF"/>
<dbReference type="InterPro" id="IPR001128">
    <property type="entry name" value="Cyt_P450"/>
</dbReference>
<dbReference type="GO" id="GO:0005506">
    <property type="term" value="F:iron ion binding"/>
    <property type="evidence" value="ECO:0007669"/>
    <property type="project" value="InterPro"/>
</dbReference>
<keyword evidence="10 13" id="KW-0503">Monooxygenase</keyword>
<dbReference type="EMBL" id="KZ107840">
    <property type="protein sequence ID" value="OSS51322.1"/>
    <property type="molecule type" value="Genomic_DNA"/>
</dbReference>
<evidence type="ECO:0000256" key="11">
    <source>
        <dbReference type="ARBA" id="ARBA00023136"/>
    </source>
</evidence>
<keyword evidence="7" id="KW-1133">Transmembrane helix</keyword>
<dbReference type="PROSITE" id="PS00086">
    <property type="entry name" value="CYTOCHROME_P450"/>
    <property type="match status" value="1"/>
</dbReference>
<dbReference type="InterPro" id="IPR036396">
    <property type="entry name" value="Cyt_P450_sf"/>
</dbReference>
<dbReference type="Proteomes" id="UP000193240">
    <property type="component" value="Unassembled WGS sequence"/>
</dbReference>
<evidence type="ECO:0000256" key="10">
    <source>
        <dbReference type="ARBA" id="ARBA00023033"/>
    </source>
</evidence>
<comment type="subcellular location">
    <subcellularLocation>
        <location evidence="2">Membrane</location>
        <topology evidence="2">Single-pass membrane protein</topology>
    </subcellularLocation>
</comment>
<dbReference type="SUPFAM" id="SSF48264">
    <property type="entry name" value="Cytochrome P450"/>
    <property type="match status" value="1"/>
</dbReference>
<keyword evidence="6 12" id="KW-0479">Metal-binding</keyword>
<keyword evidence="9 12" id="KW-0408">Iron</keyword>
<organism evidence="14 15">
    <name type="scientific">Epicoccum nigrum</name>
    <name type="common">Soil fungus</name>
    <name type="synonym">Epicoccum purpurascens</name>
    <dbReference type="NCBI Taxonomy" id="105696"/>
    <lineage>
        <taxon>Eukaryota</taxon>
        <taxon>Fungi</taxon>
        <taxon>Dikarya</taxon>
        <taxon>Ascomycota</taxon>
        <taxon>Pezizomycotina</taxon>
        <taxon>Dothideomycetes</taxon>
        <taxon>Pleosporomycetidae</taxon>
        <taxon>Pleosporales</taxon>
        <taxon>Pleosporineae</taxon>
        <taxon>Didymellaceae</taxon>
        <taxon>Epicoccum</taxon>
    </lineage>
</organism>
<evidence type="ECO:0000313" key="15">
    <source>
        <dbReference type="Proteomes" id="UP000193240"/>
    </source>
</evidence>
<dbReference type="PANTHER" id="PTHR24305">
    <property type="entry name" value="CYTOCHROME P450"/>
    <property type="match status" value="1"/>
</dbReference>
<evidence type="ECO:0000256" key="12">
    <source>
        <dbReference type="PIRSR" id="PIRSR602401-1"/>
    </source>
</evidence>
<name>A0A1Y2M5Q2_EPING</name>
<protein>
    <recommendedName>
        <fullName evidence="16">Cytochrome P450 monooxygenase</fullName>
    </recommendedName>
</protein>
<dbReference type="GO" id="GO:0004497">
    <property type="term" value="F:monooxygenase activity"/>
    <property type="evidence" value="ECO:0007669"/>
    <property type="project" value="UniProtKB-KW"/>
</dbReference>
<dbReference type="PRINTS" id="PR00385">
    <property type="entry name" value="P450"/>
</dbReference>
<dbReference type="GO" id="GO:0020037">
    <property type="term" value="F:heme binding"/>
    <property type="evidence" value="ECO:0007669"/>
    <property type="project" value="InterPro"/>
</dbReference>
<evidence type="ECO:0000256" key="5">
    <source>
        <dbReference type="ARBA" id="ARBA00022692"/>
    </source>
</evidence>
<comment type="similarity">
    <text evidence="3 13">Belongs to the cytochrome P450 family.</text>
</comment>
<evidence type="ECO:0008006" key="16">
    <source>
        <dbReference type="Google" id="ProtNLM"/>
    </source>
</evidence>
<dbReference type="CDD" id="cd11058">
    <property type="entry name" value="CYP60B-like"/>
    <property type="match status" value="1"/>
</dbReference>
<dbReference type="InParanoid" id="A0A1Y2M5Q2"/>
<evidence type="ECO:0000256" key="6">
    <source>
        <dbReference type="ARBA" id="ARBA00022723"/>
    </source>
</evidence>
<evidence type="ECO:0000256" key="9">
    <source>
        <dbReference type="ARBA" id="ARBA00023004"/>
    </source>
</evidence>
<dbReference type="InterPro" id="IPR050121">
    <property type="entry name" value="Cytochrome_P450_monoxygenase"/>
</dbReference>
<dbReference type="GO" id="GO:0016020">
    <property type="term" value="C:membrane"/>
    <property type="evidence" value="ECO:0007669"/>
    <property type="project" value="UniProtKB-SubCell"/>
</dbReference>
<accession>A0A1Y2M5Q2</accession>
<evidence type="ECO:0000256" key="4">
    <source>
        <dbReference type="ARBA" id="ARBA00022617"/>
    </source>
</evidence>
<evidence type="ECO:0000256" key="13">
    <source>
        <dbReference type="RuleBase" id="RU000461"/>
    </source>
</evidence>
<sequence>MSEPHSLVGSVVDSIRKASPTQIAIAVVVLLSTQWMLKGIYRVFFHPLRGFPGPKISAFTRLPKHRAIWSGDLMPYLIKLHAQYGEVVRVSPDELSFIHPDAWRDIYGHGSGHGKGSRGSLPPKDWRWYSKATNGVDTMHLTQDSQEHSSQRRIFKSAFSDRALKEQEPLFNKYIDQLVGNLRTAVSEKPDTEFDLVKNYNYTTFDVMGDLTFGEPLHMLDNSAYDPWVATIFASIKFSSIFSLLSHYPRAQRLVNSLLPVSFQKKKMEHFQYSAERVTKRLERGRATAGSDLWTRILEQEEGKQLTRGQMDSNATFFMIAGTETTATLLSGLTYYLLQNPEKLERLSTEIRSAFPTPEQLTMEAIAALPYMAACIKEGLRLYPSVPFGLPHRTPADGSTICGHFVPPYTVVSAPHYPMYVSPLNFKDPLDFVPERWMGDERYATDRRAALQPFSNGARDCLGKNMAYHEMRLILTKVLYNFDLELCPESENWTDQKVFTLWEKHPLIVKLRDVRA</sequence>
<dbReference type="GO" id="GO:0016705">
    <property type="term" value="F:oxidoreductase activity, acting on paired donors, with incorporation or reduction of molecular oxygen"/>
    <property type="evidence" value="ECO:0007669"/>
    <property type="project" value="InterPro"/>
</dbReference>
<dbReference type="Pfam" id="PF00067">
    <property type="entry name" value="p450"/>
    <property type="match status" value="1"/>
</dbReference>
<dbReference type="AlphaFoldDB" id="A0A1Y2M5Q2"/>